<feature type="coiled-coil region" evidence="5">
    <location>
        <begin position="1282"/>
        <end position="1492"/>
    </location>
</feature>
<evidence type="ECO:0000256" key="5">
    <source>
        <dbReference type="SAM" id="Coils"/>
    </source>
</evidence>
<dbReference type="PANTHER" id="PTHR10751">
    <property type="entry name" value="GUANYLATE BINDING PROTEIN"/>
    <property type="match status" value="1"/>
</dbReference>
<feature type="region of interest" description="Disordered" evidence="6">
    <location>
        <begin position="1505"/>
        <end position="1593"/>
    </location>
</feature>
<dbReference type="GO" id="GO:0005525">
    <property type="term" value="F:GTP binding"/>
    <property type="evidence" value="ECO:0007669"/>
    <property type="project" value="UniProtKB-KW"/>
</dbReference>
<feature type="region of interest" description="Disordered" evidence="6">
    <location>
        <begin position="1165"/>
        <end position="1222"/>
    </location>
</feature>
<dbReference type="Gene3D" id="3.40.50.300">
    <property type="entry name" value="P-loop containing nucleotide triphosphate hydrolases"/>
    <property type="match status" value="1"/>
</dbReference>
<evidence type="ECO:0000256" key="1">
    <source>
        <dbReference type="ARBA" id="ARBA00022741"/>
    </source>
</evidence>
<dbReference type="InterPro" id="IPR027417">
    <property type="entry name" value="P-loop_NTPase"/>
</dbReference>
<keyword evidence="3" id="KW-0342">GTP-binding</keyword>
<name>A0AAU9J8N3_9CILI</name>
<evidence type="ECO:0000313" key="8">
    <source>
        <dbReference type="EMBL" id="CAG9321625.1"/>
    </source>
</evidence>
<feature type="domain" description="GB1/RHD3-type G" evidence="7">
    <location>
        <begin position="45"/>
        <end position="313"/>
    </location>
</feature>
<feature type="compositionally biased region" description="Basic and acidic residues" evidence="6">
    <location>
        <begin position="1516"/>
        <end position="1529"/>
    </location>
</feature>
<dbReference type="InterPro" id="IPR030386">
    <property type="entry name" value="G_GB1_RHD3_dom"/>
</dbReference>
<evidence type="ECO:0000256" key="3">
    <source>
        <dbReference type="ARBA" id="ARBA00023134"/>
    </source>
</evidence>
<feature type="compositionally biased region" description="Polar residues" evidence="6">
    <location>
        <begin position="1187"/>
        <end position="1196"/>
    </location>
</feature>
<reference evidence="8" key="1">
    <citation type="submission" date="2021-09" db="EMBL/GenBank/DDBJ databases">
        <authorList>
            <consortium name="AG Swart"/>
            <person name="Singh M."/>
            <person name="Singh A."/>
            <person name="Seah K."/>
            <person name="Emmerich C."/>
        </authorList>
    </citation>
    <scope>NUCLEOTIDE SEQUENCE</scope>
    <source>
        <strain evidence="8">ATCC30299</strain>
    </source>
</reference>
<keyword evidence="5" id="KW-0175">Coiled coil</keyword>
<evidence type="ECO:0000256" key="6">
    <source>
        <dbReference type="SAM" id="MobiDB-lite"/>
    </source>
</evidence>
<dbReference type="Pfam" id="PF02841">
    <property type="entry name" value="GBP_C"/>
    <property type="match status" value="1"/>
</dbReference>
<gene>
    <name evidence="8" type="ORF">BSTOLATCC_MIC28901</name>
</gene>
<protein>
    <recommendedName>
        <fullName evidence="7">GB1/RHD3-type G domain-containing protein</fullName>
    </recommendedName>
</protein>
<accession>A0AAU9J8N3</accession>
<dbReference type="Gene3D" id="1.20.1000.10">
    <property type="entry name" value="Guanylate-binding protein, C-terminal domain"/>
    <property type="match status" value="1"/>
</dbReference>
<sequence>MQTMKAENKHSFSYVDRPLPLITINNDTREFIIDPDAIDFLKSLDSPICVISVAGMYRTGKSYLLNRVLLNRKRGFGVGPTINPCTRGLWVWGTPIPGTTKDGKPCTIVIIDSEGIGSIEEDSNHDTRIFSLAILLSSYFIYNSIGSIDENAIQNLSLVVNITKQIHIRSSQAQGEILDSEAYAKYFPSFLWVVRDFTLRLIDSEGRPISSREYLENALKLQKGISDMIEEKNRIRKLLTHFFRDIDCATLVRPTEREEDLQRLDDMNPDQLRPEFVEQISELRNKVFAKVKPKMLNGKQLSGEMLLVFMQSYIDSMNSGCVPNIENAWNYICKAQNKRAFEDAAQTYERILGSASRKLPVMEEQIKALHKEGKSAAVDHYHKQCVGDEKTRSLNELTDYIAKRYMAIKSENANQAKKEAVAFLKEKYIEIETKIKSGEINNFSEFDKAIKELENQYSEQCPQGPGSKECFLEFCKDKYAKATEKFIKQVTNSMEIQQTVSTEKITNLENDLRSVKDQLINEKSESQKATCVLLTEKSELLVKEKSLREQVYGLIYEKERMENELKELRSNLRSVTQKEEEKTKAKIAEISDLLREHDKEHERKESEYEEEKAIFEQKIKFLENAVEDYKQKDKSSSEKFKETRNDHLQAIKSLQSKYEAQSNALQEKLDEKTKEVVELESEIEVKEGIIEELQFKLQDDSLRQKQNSDLQPKLEALTKEMKNKEDSYIKLIENIKKESNDTIMKLRARLDESEKKLKAFEDSQRNDMTQWAQDNAILVQKIEFLEQEIEEYKLKIEESHRHHEVMISALETLKGPQVDSEASIQKIRAEQSEEISRIQKDYEVQKSKLLSRIEDLLDTKSGLETKMKMEKNEWLHKEKQLNEQLEEAISEKNRLQKELSAKITIEEPRSGASLIDYEREIEELRKTHTDEIDEIKSQNEYALLQLKTFYDQEKNRLEQRIQQEKSKAARQIEEITEDCEKRIEHEIAIRDEEIDAFQEEFKEFEISYNAEIMKLNERIELDAQKYESLEKYAANLKQQLSDSHSAHSSSLETNLDSFNKQKAILQEKIDKIAAENSEKERELLAFRNEKDKYENLYESKSKDFDDLYEKYNKEKKELIEQISTLKEKFEALQNESSKQSSKSKRELALANNEISLLHSKISELEESLQESEKQHKENIENLKEETNSLIQSTTQRLSKDNENLQKKFDEKKRAFKQLSSSSTKQIALYEKEIAVLEEKLQHSDRKRAEIEKYYQDSLMTVKAHSQSPEKVSPVFQATNPEVESLRMQISKLDRELQARQTAYDRDKSLWENKFNFLLQQRDHARKELAAAQDKFDLIVDELKKKSAAEREKLESSTTNLLSTMESKYSSQAVELQNRYEQTIKDMRDKNRESERKLQEMIEELENEKRERSCTVVSFERKLQQSQDTIKKLKQDMDQERFMKENSINGALEKIAKEKEDWKQKAKELEKKCKELENQKAQQFIQHEKERAKWGLEKDSIMSKYGETQQELSHAIKRQESLKKENEKLRTPRPKTLISKRTMDGLSTNTSYEDFQKFASMSGRSTPTNSNRDTSPRPKLTRTGSFSRALSESR</sequence>
<dbReference type="Proteomes" id="UP001162131">
    <property type="component" value="Unassembled WGS sequence"/>
</dbReference>
<dbReference type="InterPro" id="IPR003191">
    <property type="entry name" value="Guanylate-bd/ATL_C"/>
</dbReference>
<dbReference type="Pfam" id="PF02263">
    <property type="entry name" value="GBP"/>
    <property type="match status" value="1"/>
</dbReference>
<feature type="compositionally biased region" description="Polar residues" evidence="6">
    <location>
        <begin position="1561"/>
        <end position="1572"/>
    </location>
</feature>
<dbReference type="PROSITE" id="PS51715">
    <property type="entry name" value="G_GB1_RHD3"/>
    <property type="match status" value="1"/>
</dbReference>
<dbReference type="InterPro" id="IPR036543">
    <property type="entry name" value="Guanylate-bd_C_sf"/>
</dbReference>
<evidence type="ECO:0000256" key="2">
    <source>
        <dbReference type="ARBA" id="ARBA00022801"/>
    </source>
</evidence>
<evidence type="ECO:0000256" key="4">
    <source>
        <dbReference type="PROSITE-ProRule" id="PRU01052"/>
    </source>
</evidence>
<keyword evidence="9" id="KW-1185">Reference proteome</keyword>
<proteinExistence type="inferred from homology"/>
<feature type="compositionally biased region" description="Basic and acidic residues" evidence="6">
    <location>
        <begin position="1197"/>
        <end position="1212"/>
    </location>
</feature>
<dbReference type="SUPFAM" id="SSF48340">
    <property type="entry name" value="Interferon-induced guanylate-binding protein 1 (GBP1), C-terminal domain"/>
    <property type="match status" value="1"/>
</dbReference>
<evidence type="ECO:0000313" key="9">
    <source>
        <dbReference type="Proteomes" id="UP001162131"/>
    </source>
</evidence>
<dbReference type="GO" id="GO:0003924">
    <property type="term" value="F:GTPase activity"/>
    <property type="evidence" value="ECO:0007669"/>
    <property type="project" value="InterPro"/>
</dbReference>
<dbReference type="InterPro" id="IPR015894">
    <property type="entry name" value="Guanylate-bd_N"/>
</dbReference>
<feature type="coiled-coil region" evidence="5">
    <location>
        <begin position="853"/>
        <end position="978"/>
    </location>
</feature>
<feature type="compositionally biased region" description="Polar residues" evidence="6">
    <location>
        <begin position="1581"/>
        <end position="1593"/>
    </location>
</feature>
<keyword evidence="1" id="KW-0547">Nucleotide-binding</keyword>
<evidence type="ECO:0000259" key="7">
    <source>
        <dbReference type="PROSITE" id="PS51715"/>
    </source>
</evidence>
<feature type="coiled-coil region" evidence="5">
    <location>
        <begin position="551"/>
        <end position="802"/>
    </location>
</feature>
<comment type="caution">
    <text evidence="8">The sequence shown here is derived from an EMBL/GenBank/DDBJ whole genome shotgun (WGS) entry which is preliminary data.</text>
</comment>
<dbReference type="EMBL" id="CAJZBQ010000028">
    <property type="protein sequence ID" value="CAG9321625.1"/>
    <property type="molecule type" value="Genomic_DNA"/>
</dbReference>
<dbReference type="FunFam" id="3.40.50.300:FF:001470">
    <property type="entry name" value="Interferon-induced guanylate-binding protein 1"/>
    <property type="match status" value="1"/>
</dbReference>
<organism evidence="8 9">
    <name type="scientific">Blepharisma stoltei</name>
    <dbReference type="NCBI Taxonomy" id="1481888"/>
    <lineage>
        <taxon>Eukaryota</taxon>
        <taxon>Sar</taxon>
        <taxon>Alveolata</taxon>
        <taxon>Ciliophora</taxon>
        <taxon>Postciliodesmatophora</taxon>
        <taxon>Heterotrichea</taxon>
        <taxon>Heterotrichida</taxon>
        <taxon>Blepharismidae</taxon>
        <taxon>Blepharisma</taxon>
    </lineage>
</organism>
<dbReference type="SUPFAM" id="SSF52540">
    <property type="entry name" value="P-loop containing nucleoside triphosphate hydrolases"/>
    <property type="match status" value="1"/>
</dbReference>
<keyword evidence="2" id="KW-0378">Hydrolase</keyword>
<comment type="similarity">
    <text evidence="4">Belongs to the TRAFAC class dynamin-like GTPase superfamily. GB1/RHD3 GTPase family.</text>
</comment>
<feature type="compositionally biased region" description="Basic and acidic residues" evidence="6">
    <location>
        <begin position="1170"/>
        <end position="1186"/>
    </location>
</feature>
<dbReference type="CDD" id="cd01851">
    <property type="entry name" value="GBP"/>
    <property type="match status" value="1"/>
</dbReference>